<protein>
    <recommendedName>
        <fullName evidence="1">SfsA N-terminal OB domain-containing protein</fullName>
    </recommendedName>
</protein>
<dbReference type="InterPro" id="IPR041465">
    <property type="entry name" value="SfsA_N"/>
</dbReference>
<dbReference type="Gene3D" id="2.40.50.580">
    <property type="match status" value="1"/>
</dbReference>
<gene>
    <name evidence="2" type="ORF">JW984_00170</name>
</gene>
<reference evidence="2" key="2">
    <citation type="submission" date="2021-01" db="EMBL/GenBank/DDBJ databases">
        <authorList>
            <person name="Hahn C.R."/>
            <person name="Youssef N.H."/>
            <person name="Elshahed M."/>
        </authorList>
    </citation>
    <scope>NUCLEOTIDE SEQUENCE</scope>
    <source>
        <strain evidence="2">Zod_Metabat.24</strain>
    </source>
</reference>
<dbReference type="PANTHER" id="PTHR30545:SF2">
    <property type="entry name" value="SUGAR FERMENTATION STIMULATION PROTEIN A"/>
    <property type="match status" value="1"/>
</dbReference>
<proteinExistence type="predicted"/>
<dbReference type="Proteomes" id="UP000809273">
    <property type="component" value="Unassembled WGS sequence"/>
</dbReference>
<accession>A0A9D8PLX9</accession>
<feature type="domain" description="SfsA N-terminal OB" evidence="1">
    <location>
        <begin position="14"/>
        <end position="79"/>
    </location>
</feature>
<evidence type="ECO:0000259" key="1">
    <source>
        <dbReference type="Pfam" id="PF17746"/>
    </source>
</evidence>
<evidence type="ECO:0000313" key="2">
    <source>
        <dbReference type="EMBL" id="MBN1571593.1"/>
    </source>
</evidence>
<name>A0A9D8PLX9_9DELT</name>
<reference evidence="2" key="1">
    <citation type="journal article" date="2021" name="Environ. Microbiol.">
        <title>Genomic characterization of three novel Desulfobacterota classes expand the metabolic and phylogenetic diversity of the phylum.</title>
        <authorList>
            <person name="Murphy C.L."/>
            <person name="Biggerstaff J."/>
            <person name="Eichhorn A."/>
            <person name="Ewing E."/>
            <person name="Shahan R."/>
            <person name="Soriano D."/>
            <person name="Stewart S."/>
            <person name="VanMol K."/>
            <person name="Walker R."/>
            <person name="Walters P."/>
            <person name="Elshahed M.S."/>
            <person name="Youssef N.H."/>
        </authorList>
    </citation>
    <scope>NUCLEOTIDE SEQUENCE</scope>
    <source>
        <strain evidence="2">Zod_Metabat.24</strain>
    </source>
</reference>
<dbReference type="AlphaFoldDB" id="A0A9D8PLX9"/>
<dbReference type="GO" id="GO:0003677">
    <property type="term" value="F:DNA binding"/>
    <property type="evidence" value="ECO:0007669"/>
    <property type="project" value="InterPro"/>
</dbReference>
<sequence length="102" mass="11574">MVWYGGGLIPARFVARENRFMAKVEIGREVALAHIQNTGRLKEILTVGRRVYLIRADNPNRKTRYTVILADIEGTLVSVDSGVVNRMLHEYLADKKFPPFSS</sequence>
<evidence type="ECO:0000313" key="3">
    <source>
        <dbReference type="Proteomes" id="UP000809273"/>
    </source>
</evidence>
<comment type="caution">
    <text evidence="2">The sequence shown here is derived from an EMBL/GenBank/DDBJ whole genome shotgun (WGS) entry which is preliminary data.</text>
</comment>
<organism evidence="2 3">
    <name type="scientific">Candidatus Zymogenus saltonus</name>
    <dbReference type="NCBI Taxonomy" id="2844893"/>
    <lineage>
        <taxon>Bacteria</taxon>
        <taxon>Deltaproteobacteria</taxon>
        <taxon>Candidatus Zymogenia</taxon>
        <taxon>Candidatus Zymogeniales</taxon>
        <taxon>Candidatus Zymogenaceae</taxon>
        <taxon>Candidatus Zymogenus</taxon>
    </lineage>
</organism>
<dbReference type="EMBL" id="JAFGIX010000001">
    <property type="protein sequence ID" value="MBN1571593.1"/>
    <property type="molecule type" value="Genomic_DNA"/>
</dbReference>
<dbReference type="InterPro" id="IPR005224">
    <property type="entry name" value="SfsA"/>
</dbReference>
<dbReference type="PANTHER" id="PTHR30545">
    <property type="entry name" value="SUGAR FERMENTATION STIMULATION PROTEIN A"/>
    <property type="match status" value="1"/>
</dbReference>
<dbReference type="Pfam" id="PF17746">
    <property type="entry name" value="SfsA_N"/>
    <property type="match status" value="1"/>
</dbReference>